<keyword evidence="9" id="KW-1185">Reference proteome</keyword>
<evidence type="ECO:0000256" key="1">
    <source>
        <dbReference type="ARBA" id="ARBA00001974"/>
    </source>
</evidence>
<evidence type="ECO:0000256" key="5">
    <source>
        <dbReference type="ARBA" id="ARBA00023002"/>
    </source>
</evidence>
<dbReference type="InterPro" id="IPR050416">
    <property type="entry name" value="FAD-linked_Oxidoreductase"/>
</dbReference>
<dbReference type="PROSITE" id="PS51387">
    <property type="entry name" value="FAD_PCMH"/>
    <property type="match status" value="1"/>
</dbReference>
<feature type="domain" description="FAD-binding PCMH-type" evidence="7">
    <location>
        <begin position="65"/>
        <end position="236"/>
    </location>
</feature>
<organism evidence="8 9">
    <name type="scientific">Petromyces alliaceus</name>
    <name type="common">Aspergillus alliaceus</name>
    <dbReference type="NCBI Taxonomy" id="209559"/>
    <lineage>
        <taxon>Eukaryota</taxon>
        <taxon>Fungi</taxon>
        <taxon>Dikarya</taxon>
        <taxon>Ascomycota</taxon>
        <taxon>Pezizomycotina</taxon>
        <taxon>Eurotiomycetes</taxon>
        <taxon>Eurotiomycetidae</taxon>
        <taxon>Eurotiales</taxon>
        <taxon>Aspergillaceae</taxon>
        <taxon>Aspergillus</taxon>
        <taxon>Aspergillus subgen. Circumdati</taxon>
    </lineage>
</organism>
<gene>
    <name evidence="8" type="ORF">ETB97_005946</name>
</gene>
<dbReference type="InterPro" id="IPR016169">
    <property type="entry name" value="FAD-bd_PCMH_sub2"/>
</dbReference>
<dbReference type="SUPFAM" id="SSF56176">
    <property type="entry name" value="FAD-binding/transporter-associated domain-like"/>
    <property type="match status" value="1"/>
</dbReference>
<dbReference type="AlphaFoldDB" id="A0A8H5ZYC7"/>
<comment type="similarity">
    <text evidence="2">Belongs to the oxygen-dependent FAD-linked oxidoreductase family.</text>
</comment>
<keyword evidence="3" id="KW-0285">Flavoprotein</keyword>
<dbReference type="Gene3D" id="3.40.462.20">
    <property type="match status" value="1"/>
</dbReference>
<evidence type="ECO:0000256" key="4">
    <source>
        <dbReference type="ARBA" id="ARBA00022827"/>
    </source>
</evidence>
<evidence type="ECO:0000259" key="7">
    <source>
        <dbReference type="PROSITE" id="PS51387"/>
    </source>
</evidence>
<dbReference type="GO" id="GO:0016491">
    <property type="term" value="F:oxidoreductase activity"/>
    <property type="evidence" value="ECO:0007669"/>
    <property type="project" value="UniProtKB-KW"/>
</dbReference>
<dbReference type="InterPro" id="IPR012951">
    <property type="entry name" value="BBE"/>
</dbReference>
<evidence type="ECO:0000313" key="8">
    <source>
        <dbReference type="EMBL" id="KAF5857331.1"/>
    </source>
</evidence>
<evidence type="ECO:0000256" key="3">
    <source>
        <dbReference type="ARBA" id="ARBA00022630"/>
    </source>
</evidence>
<dbReference type="Proteomes" id="UP000541154">
    <property type="component" value="Unassembled WGS sequence"/>
</dbReference>
<evidence type="ECO:0000256" key="2">
    <source>
        <dbReference type="ARBA" id="ARBA00005466"/>
    </source>
</evidence>
<feature type="signal peptide" evidence="6">
    <location>
        <begin position="1"/>
        <end position="22"/>
    </location>
</feature>
<reference evidence="8 9" key="1">
    <citation type="submission" date="2019-04" db="EMBL/GenBank/DDBJ databases">
        <title>Aspergillus burnettii sp. nov., novel species from soil in southeast Queensland.</title>
        <authorList>
            <person name="Gilchrist C.L.M."/>
            <person name="Pitt J.I."/>
            <person name="Lange L."/>
            <person name="Lacey H.J."/>
            <person name="Vuong D."/>
            <person name="Midgley D.J."/>
            <person name="Greenfield P."/>
            <person name="Bradbury M."/>
            <person name="Lacey E."/>
            <person name="Busk P.K."/>
            <person name="Pilgaard B."/>
            <person name="Chooi Y.H."/>
            <person name="Piggott A.M."/>
        </authorList>
    </citation>
    <scope>NUCLEOTIDE SEQUENCE [LARGE SCALE GENOMIC DNA]</scope>
    <source>
        <strain evidence="8 9">FRR 5400</strain>
    </source>
</reference>
<dbReference type="InterPro" id="IPR036318">
    <property type="entry name" value="FAD-bd_PCMH-like_sf"/>
</dbReference>
<protein>
    <recommendedName>
        <fullName evidence="7">FAD-binding PCMH-type domain-containing protein</fullName>
    </recommendedName>
</protein>
<keyword evidence="4" id="KW-0274">FAD</keyword>
<dbReference type="InterPro" id="IPR006094">
    <property type="entry name" value="Oxid_FAD_bind_N"/>
</dbReference>
<comment type="cofactor">
    <cofactor evidence="1">
        <name>FAD</name>
        <dbReference type="ChEBI" id="CHEBI:57692"/>
    </cofactor>
</comment>
<keyword evidence="5" id="KW-0560">Oxidoreductase</keyword>
<evidence type="ECO:0000313" key="9">
    <source>
        <dbReference type="Proteomes" id="UP000541154"/>
    </source>
</evidence>
<dbReference type="InterPro" id="IPR016166">
    <property type="entry name" value="FAD-bd_PCMH"/>
</dbReference>
<evidence type="ECO:0000256" key="6">
    <source>
        <dbReference type="SAM" id="SignalP"/>
    </source>
</evidence>
<name>A0A8H5ZYC7_PETAA</name>
<keyword evidence="6" id="KW-0732">Signal</keyword>
<dbReference type="Pfam" id="PF08031">
    <property type="entry name" value="BBE"/>
    <property type="match status" value="1"/>
</dbReference>
<sequence>MLRATLISLAVCIAAYNDAAAAASLQHFASCDISLASIGLSKDSQIFFPSSSGWDSETIRWTAYMAPTYSVAIRPTHESDVQALIKFATRCNIPFLASSAQHGFTTTLGQLQNGLEIDLSAFRNVSVNAEENTLTVGGGVRFMDVFDPVFNAGKEISTGSGACVGMISPTLGGGVGRLSGIHGIISDQLLSVRMVTANGSMVTASEKENPDLFWAMRGAGGNFGIVVEAVYQVTDLTSEYVVNMDYAFSSKDTGTIIDYLASFGTDMPAKLSFIIEALYNEELFGGFAVVVSGLYNGPLSEAERLLAPLLRNATPIKQNVSIVPENELVYTATFGSQGNPTVACTGKGANRSVFGGAINTYDKATYVSFVKAFEDLVTTKTDLRGSVFFIEHFSNVKVQKIPDDSSAYPWRNITAHLLFNYAWKDPANQQVVDQFGKQWRAAFQNTSGFNPPQLYVNYGHGDESNEMLYSHRKLPRLQALKKQWDPENVFRFHHDLTVA</sequence>
<comment type="caution">
    <text evidence="8">The sequence shown here is derived from an EMBL/GenBank/DDBJ whole genome shotgun (WGS) entry which is preliminary data.</text>
</comment>
<dbReference type="EMBL" id="SPNV01000263">
    <property type="protein sequence ID" value="KAF5857331.1"/>
    <property type="molecule type" value="Genomic_DNA"/>
</dbReference>
<dbReference type="PANTHER" id="PTHR42973">
    <property type="entry name" value="BINDING OXIDOREDUCTASE, PUTATIVE (AFU_ORTHOLOGUE AFUA_1G17690)-RELATED"/>
    <property type="match status" value="1"/>
</dbReference>
<feature type="chain" id="PRO_5034047180" description="FAD-binding PCMH-type domain-containing protein" evidence="6">
    <location>
        <begin position="23"/>
        <end position="499"/>
    </location>
</feature>
<dbReference type="Gene3D" id="3.30.465.10">
    <property type="match status" value="1"/>
</dbReference>
<dbReference type="Pfam" id="PF01565">
    <property type="entry name" value="FAD_binding_4"/>
    <property type="match status" value="1"/>
</dbReference>
<dbReference type="PANTHER" id="PTHR42973:SF9">
    <property type="entry name" value="FAD-BINDING PCMH-TYPE DOMAIN-CONTAINING PROTEIN-RELATED"/>
    <property type="match status" value="1"/>
</dbReference>
<proteinExistence type="inferred from homology"/>
<accession>A0A8H5ZYC7</accession>
<dbReference type="GO" id="GO:0071949">
    <property type="term" value="F:FAD binding"/>
    <property type="evidence" value="ECO:0007669"/>
    <property type="project" value="InterPro"/>
</dbReference>